<dbReference type="EMBL" id="CADEAL010003334">
    <property type="protein sequence ID" value="CAB1444287.1"/>
    <property type="molecule type" value="Genomic_DNA"/>
</dbReference>
<organism evidence="2 3">
    <name type="scientific">Pleuronectes platessa</name>
    <name type="common">European plaice</name>
    <dbReference type="NCBI Taxonomy" id="8262"/>
    <lineage>
        <taxon>Eukaryota</taxon>
        <taxon>Metazoa</taxon>
        <taxon>Chordata</taxon>
        <taxon>Craniata</taxon>
        <taxon>Vertebrata</taxon>
        <taxon>Euteleostomi</taxon>
        <taxon>Actinopterygii</taxon>
        <taxon>Neopterygii</taxon>
        <taxon>Teleostei</taxon>
        <taxon>Neoteleostei</taxon>
        <taxon>Acanthomorphata</taxon>
        <taxon>Carangaria</taxon>
        <taxon>Pleuronectiformes</taxon>
        <taxon>Pleuronectoidei</taxon>
        <taxon>Pleuronectidae</taxon>
        <taxon>Pleuronectes</taxon>
    </lineage>
</organism>
<name>A0A9N7V7D2_PLEPL</name>
<comment type="caution">
    <text evidence="2">The sequence shown here is derived from an EMBL/GenBank/DDBJ whole genome shotgun (WGS) entry which is preliminary data.</text>
</comment>
<proteinExistence type="predicted"/>
<gene>
    <name evidence="2" type="ORF">PLEPLA_LOCUS32003</name>
</gene>
<dbReference type="AlphaFoldDB" id="A0A9N7V7D2"/>
<keyword evidence="3" id="KW-1185">Reference proteome</keyword>
<accession>A0A9N7V7D2</accession>
<evidence type="ECO:0000313" key="3">
    <source>
        <dbReference type="Proteomes" id="UP001153269"/>
    </source>
</evidence>
<reference evidence="2" key="1">
    <citation type="submission" date="2020-03" db="EMBL/GenBank/DDBJ databases">
        <authorList>
            <person name="Weist P."/>
        </authorList>
    </citation>
    <scope>NUCLEOTIDE SEQUENCE</scope>
</reference>
<evidence type="ECO:0000313" key="2">
    <source>
        <dbReference type="EMBL" id="CAB1444287.1"/>
    </source>
</evidence>
<protein>
    <submittedName>
        <fullName evidence="2">Uncharacterized protein</fullName>
    </submittedName>
</protein>
<sequence>MPNLRQLLRTCYLCQQCAFSAHHISHRSVSIWEPQRWHLPWRFSSVCEIHVRGLPQGLESIHSPPYDVTQQFVLRRKRRSLLCLPKTKGRQREKETSLTKEVREAQTRNRKRQDETLGALRGHQQLCNPDMFVSLKAGGRFWLLPRPHAATSKRPGMGWRGTGCRGRPARLLLPWALGAGELGLELRLAGMDGKRGEVEQGWVCSQEVKGVPNMDGMGVHHLTHRESGVQLGRSHRLHHVSITSPPREGTSGLFPSGSRTPDSRESCCIYPAPTHGMWEMKWRRTRGRADIFTTRGPGDEGRRERGLPFLRVTSRALLKVKTTVRPLVTFSLRGNIPPPVLNLQDSNDYFRSGPFNLARLGSARLDSGVRHT</sequence>
<evidence type="ECO:0000256" key="1">
    <source>
        <dbReference type="SAM" id="MobiDB-lite"/>
    </source>
</evidence>
<dbReference type="Proteomes" id="UP001153269">
    <property type="component" value="Unassembled WGS sequence"/>
</dbReference>
<feature type="region of interest" description="Disordered" evidence="1">
    <location>
        <begin position="241"/>
        <end position="260"/>
    </location>
</feature>